<proteinExistence type="predicted"/>
<organism evidence="1 2">
    <name type="scientific">Eubacterium ventriosum</name>
    <dbReference type="NCBI Taxonomy" id="39496"/>
    <lineage>
        <taxon>Bacteria</taxon>
        <taxon>Bacillati</taxon>
        <taxon>Bacillota</taxon>
        <taxon>Clostridia</taxon>
        <taxon>Eubacteriales</taxon>
        <taxon>Eubacteriaceae</taxon>
        <taxon>Eubacterium</taxon>
    </lineage>
</organism>
<dbReference type="EMBL" id="QSFV01000073">
    <property type="protein sequence ID" value="RHA74616.1"/>
    <property type="molecule type" value="Genomic_DNA"/>
</dbReference>
<sequence length="134" mass="15936">MYIFIFHFLYNYILTFTWYKKQEDIIAKASKNVYIVKAGESIEILTEKGESVKSKSEKIIADKLNMMNVPYCYEVPLYMKGYGYVKPDFKVVNVATRKEYYWEHFGLMSDEEYAKKAIKKIICMKIMALFLEKI</sequence>
<name>A0A413SYF9_9FIRM</name>
<dbReference type="AlphaFoldDB" id="A0A413SYF9"/>
<reference evidence="1 2" key="1">
    <citation type="submission" date="2018-08" db="EMBL/GenBank/DDBJ databases">
        <title>A genome reference for cultivated species of the human gut microbiota.</title>
        <authorList>
            <person name="Zou Y."/>
            <person name="Xue W."/>
            <person name="Luo G."/>
        </authorList>
    </citation>
    <scope>NUCLEOTIDE SEQUENCE [LARGE SCALE GENOMIC DNA]</scope>
    <source>
        <strain evidence="1 2">AM42-30</strain>
    </source>
</reference>
<accession>A0A413SYF9</accession>
<dbReference type="Proteomes" id="UP000285740">
    <property type="component" value="Unassembled WGS sequence"/>
</dbReference>
<protein>
    <submittedName>
        <fullName evidence="1">Uncharacterized protein</fullName>
    </submittedName>
</protein>
<evidence type="ECO:0000313" key="2">
    <source>
        <dbReference type="Proteomes" id="UP000285740"/>
    </source>
</evidence>
<gene>
    <name evidence="1" type="ORF">DW918_11990</name>
</gene>
<evidence type="ECO:0000313" key="1">
    <source>
        <dbReference type="EMBL" id="RHA74616.1"/>
    </source>
</evidence>
<dbReference type="RefSeq" id="WP_182382572.1">
    <property type="nucleotide sequence ID" value="NZ_QSFV01000073.1"/>
</dbReference>
<comment type="caution">
    <text evidence="1">The sequence shown here is derived from an EMBL/GenBank/DDBJ whole genome shotgun (WGS) entry which is preliminary data.</text>
</comment>